<gene>
    <name evidence="2" type="primary">Tex15</name>
</gene>
<sequence>MQNGNTFTVDTYSRQTEKNSAEIRDTSQEHAHESGLSSMPSDNRESGNGDLLLNLTYLKSILNSISAAFPSQNNIGSSTVITSKLIKDPRLTKREESMGKQNNITGVSDVLPFDKSLDHVNSEINLSSVTTTSASSEVVPNGRTTLSNCLDAPCFKCSLEDSQSQTHNMVSKDYHCSAPYKITMAGQYKDQGSFSFPICLSNVVSEVGSSKHSKGSTQRVQERSNIPLSTNKYSEPHNSYESENTCTKESKSHICQESLSSHLKTVYQVSHKMSTVFPLQQKGCTDEYSQHTGKMRTFIDSEDSFKHRGKQTCWEETDNYFTNKTEICPIDNCISLHQEYKEGNLDSFRENYEKILITEALEMPKSPTSATKDNDELDHLALELESNHTPSIECLSEKHPQHSLKSEDSIHTSFAITQKLMELKLGKTSQNCVNIITDPLQEAKDIPQTEELLIVSSAVETALNNSNCSLTKEYMFFQKRNESDPVSKNIQKDCKETPHVEDEGQHHILLCDGKLNNDMYLNINLKEQGENNKENQNEAKEEDSVSSPENIENVYGSEKQGFHTNIFTNIDERENKNHKVETLSSEEFSTTFNLIWEEKDTATINASLKSEDTVTATKQDAQNTERSAEHLVSTFPDIADPSVSVTSNTVGQVASTAVPTLSRNHEDHQRLQFKEVCCSESLGFDLLLKHKVSDLGIDTGKNKLQDSFHPSVNENSDLQSSELENEIEVESEQCDGVLFQQDTDNHKNDLYEEFEASYEALKARIDWEGLFGSSSEEVEALGSFTRRENSDQHYSKQNSFIYSSIQKNKTEPLHPIQLPDLQITITNVFRPRLSPSDNSLAVKDNYYKHTTESTKPEIDEEREVPAFQIYSQSSGKNSDYPYEYKLGNSMQDSGLVSKSEFSHFSDLSHNIHVNHMSEKPNSESLSTEPSNIAIINDEKKFFSTKSKKTDFTNTKSKNDMESRISKRKPHTSFRDQNVSHKDLRQHEICGKKGKLTSQDSSEHFSSLSQGRIKTFSQSERHIRDVLDILNSEASLCKSRRLSRKLDRAVLHLKKAHRRVHTSLQLIAKVGEKRKGPLPKAYAIICNSFWESCDLEGYNSVSERRYYSIKHFLSKRKYDQQTEKQPLESDNDKSLAQVSKHRSYKTNGDRITKCLSKESMASSVSRSHTTIHMNEFCDQEQHPESQSTSQSEYGSVRNARLSELQYFSGKTGCLLYQDKNLTEEEHTDTKLSNSKYEKLENHSPHNNRKDATKKNNSETNAVRTLVSLSCIKENNEIYSTYKNYDANCITHKKVKTDILISVLESNMKHFLNADIYNQDELFISGYKRNMEVFFPIVQWTTPVRDPLNLTLIARKKYSIPELLPTIPVTDSEKESSKSYLEKERIFATDSFATFSAVLHCQQTSDGKKILKTEQCSLHNCFHIDKNETDVTEHSELDLTSTIEASKSYGKSTLKKLPSIGTSLLLKDNVNSSSKRRIANKDTQVRKIRKIEQTEKAKSSVYKNSIIEGSTVKIEYKNKKNKILKDEFSNENMKTIKSNLISSHPSIKNITPQAISLNNVVSSGLNKERKKERKIKVSNDPQSHCISKPSILRFNHIPILHAYSENSNITILQEKPTSYMSELKEKHCSANHAALIAKLSQILQRADEASSLQILEEETRICRNILPLFVEAFERKQECSLKQILISRELLVEQNLWNNCKHKLKPCAVDTLVELQMVMETIQFIENKKRLLEGEPTFRSLLWYDETLYSELLSRPHGYQLQSNFYPAFQGRLKYNAFFELQNYHNQLVELFAETKRENNSYYAFLKYKRQINECEAIMKHCSDCFDFSLSVPFTCGVNLGDSLGDLETLRKTTLKLIGAQEDSPKVHSYSGKQDHFWIIIEMISSKVNFIKINEEINIKISLYGLEHICFDAAKNLVWKEKRYSLNKTYSQKNKEMLLKINEYAFSKLQKIYDTLSKDLNNEQTSNIELEEDTMIASRKSDYLISLENCTLNNTLLSHPNICCISEILDQAEFADLKKLQELTLRCTDHLEILKKYFQMLQEDSIDNIFITEENVLDVLKNDKRGAVILKPAATETYIEIVMLSETVHFLKNSMAKKLDNQRFRGMLWFDLSLLPELVHCQEKMASFSFLNDNPTECLWKVIETAISELKKDLDIIYKYNEAVNCSYALHLFSRELKELSEIKKLLKKSEYSVSTYIDFVPYIASINYGNTMTELEHNYCQFSMLLKNTMSVPQKDLGKMAHIMKVMKTIEHMKIICAKNAKLTTSFILCQMLHNRRNTLQLKIKEKTNIPVPKLEENINKPNTSRKTSSISECLIKNISNSSKKRPITVDSCEDNVQEKENTTVPSCKKQKVSMKDVSKINREKAAFKHPRTTGSHSKNEKEIESSSSNNLKRNLVSPKKVEMQRSLLPLKNQQDTCTSKSESKIDLPNNSSDPSEHLTAQQENINSTKKRNVGFSAPETRSDKKDCSFETCDHKSIDGTFSKDCETSSQKLLKNPPDPTQKISLSNLKPRIEDSLVPNASLLSEPDFQSVRGIHTHLEAKDTVFKHQDNEILNSSIKDCICTSSPETICIEDKIPVLQVNKIQPVKTKSLEKHMKDTLNPSTVPFGASGSSALDVTQTAEFSFSEQDEENPKVIAQKTATYWNELPQSERTPIYNSSEHSFGASYPYYAWCVYHYSSSNGNAITHAYQGVTSYEVQPPPPGVLTTITSTVQNTHSNLLYSQYFTYFAEQTQANTFVPGNGYFQSQMPISYNFQQPVFSQYACHQPLPQASYPYPPNPGVCPEVPWIYAPWQEKPFHPGH</sequence>
<dbReference type="PANTHER" id="PTHR22380">
    <property type="entry name" value="TESTIS-EXPRESSED PROTEIN 15"/>
    <property type="match status" value="1"/>
</dbReference>
<name>A0A8B7TR16_CASCN</name>
<proteinExistence type="predicted"/>
<dbReference type="KEGG" id="ccan:109675432"/>
<evidence type="ECO:0000313" key="1">
    <source>
        <dbReference type="Proteomes" id="UP001732720"/>
    </source>
</evidence>
<dbReference type="CTD" id="56154"/>
<organism evidence="2">
    <name type="scientific">Castor canadensis</name>
    <name type="common">American beaver</name>
    <dbReference type="NCBI Taxonomy" id="51338"/>
    <lineage>
        <taxon>Eukaryota</taxon>
        <taxon>Metazoa</taxon>
        <taxon>Chordata</taxon>
        <taxon>Craniata</taxon>
        <taxon>Vertebrata</taxon>
        <taxon>Euteleostomi</taxon>
        <taxon>Mammalia</taxon>
        <taxon>Eutheria</taxon>
        <taxon>Euarchontoglires</taxon>
        <taxon>Glires</taxon>
        <taxon>Rodentia</taxon>
        <taxon>Castorimorpha</taxon>
        <taxon>Castoridae</taxon>
        <taxon>Castor</taxon>
    </lineage>
</organism>
<reference evidence="2" key="1">
    <citation type="submission" date="2025-08" db="UniProtKB">
        <authorList>
            <consortium name="RefSeq"/>
        </authorList>
    </citation>
    <scope>IDENTIFICATION</scope>
    <source>
        <tissue evidence="2">Leukocyte</tissue>
    </source>
</reference>
<dbReference type="Proteomes" id="UP001732720">
    <property type="component" value="Chromosome 14"/>
</dbReference>
<keyword evidence="1" id="KW-1185">Reference proteome</keyword>
<accession>A0A8B7TR16</accession>
<dbReference type="PANTHER" id="PTHR22380:SF1">
    <property type="entry name" value="TESTIS-EXPRESSED PROTEIN 15"/>
    <property type="match status" value="1"/>
</dbReference>
<dbReference type="GO" id="GO:0007140">
    <property type="term" value="P:male meiotic nuclear division"/>
    <property type="evidence" value="ECO:0007669"/>
    <property type="project" value="InterPro"/>
</dbReference>
<dbReference type="InterPro" id="IPR026616">
    <property type="entry name" value="TEX15"/>
</dbReference>
<protein>
    <submittedName>
        <fullName evidence="2">Testis-expressed sequence 15 protein</fullName>
    </submittedName>
</protein>
<dbReference type="GO" id="GO:0007130">
    <property type="term" value="P:synaptonemal complex assembly"/>
    <property type="evidence" value="ECO:0007669"/>
    <property type="project" value="TreeGrafter"/>
</dbReference>
<dbReference type="InterPro" id="IPR032765">
    <property type="entry name" value="TEX15_dom"/>
</dbReference>
<dbReference type="GeneID" id="109675432"/>
<dbReference type="GO" id="GO:0010569">
    <property type="term" value="P:regulation of double-strand break repair via homologous recombination"/>
    <property type="evidence" value="ECO:0007669"/>
    <property type="project" value="InterPro"/>
</dbReference>
<dbReference type="Pfam" id="PF15326">
    <property type="entry name" value="TEX15"/>
    <property type="match status" value="2"/>
</dbReference>
<dbReference type="OrthoDB" id="10054471at2759"/>
<dbReference type="RefSeq" id="XP_020007725.1">
    <property type="nucleotide sequence ID" value="XM_020152136.1"/>
</dbReference>
<evidence type="ECO:0000313" key="2">
    <source>
        <dbReference type="RefSeq" id="XP_020007725.1"/>
    </source>
</evidence>
<dbReference type="GO" id="GO:0005634">
    <property type="term" value="C:nucleus"/>
    <property type="evidence" value="ECO:0007669"/>
    <property type="project" value="TreeGrafter"/>
</dbReference>